<dbReference type="InterPro" id="IPR043461">
    <property type="entry name" value="LpxH-like"/>
</dbReference>
<evidence type="ECO:0000256" key="2">
    <source>
        <dbReference type="ARBA" id="ARBA00022519"/>
    </source>
</evidence>
<proteinExistence type="predicted"/>
<dbReference type="GO" id="GO:0009245">
    <property type="term" value="P:lipid A biosynthetic process"/>
    <property type="evidence" value="ECO:0007669"/>
    <property type="project" value="TreeGrafter"/>
</dbReference>
<dbReference type="OrthoDB" id="9802481at2"/>
<name>A0A1I1NTI6_9GAMM</name>
<evidence type="ECO:0000313" key="7">
    <source>
        <dbReference type="EMBL" id="SFD00622.1"/>
    </source>
</evidence>
<keyword evidence="4" id="KW-0472">Membrane</keyword>
<dbReference type="GO" id="GO:0046872">
    <property type="term" value="F:metal ion binding"/>
    <property type="evidence" value="ECO:0007669"/>
    <property type="project" value="UniProtKB-KW"/>
</dbReference>
<keyword evidence="8" id="KW-1185">Reference proteome</keyword>
<dbReference type="InterPro" id="IPR004843">
    <property type="entry name" value="Calcineurin-like_PHP"/>
</dbReference>
<dbReference type="STRING" id="1123397.SAMN05660831_00418"/>
<evidence type="ECO:0000259" key="6">
    <source>
        <dbReference type="Pfam" id="PF00149"/>
    </source>
</evidence>
<dbReference type="GO" id="GO:0016020">
    <property type="term" value="C:membrane"/>
    <property type="evidence" value="ECO:0007669"/>
    <property type="project" value="GOC"/>
</dbReference>
<sequence>MYHSAPSSVRTLFLSDVHLGTPDARAEELLTFLVGVECETIYLVGDIIDLHAMQRRGPAWPESHNAVLRHLFRQAHAGVRVVFIPGNHDEAFRDLTGSELGRIEVAQEAVHTTADGRRMLVTHGDELDSAVCCNRLVSLAGDAGYALLLALNRMTNRIRRRLGWPYWSLAGHIKSRLGRAQVYIRRFEDAALHLSRERGFDGVFCGHIHQACLREEDQGVYANDGDWVESCTALVEEPDGTLRLVDGRPANVVPLPLRPAA</sequence>
<keyword evidence="3" id="KW-0479">Metal-binding</keyword>
<dbReference type="Proteomes" id="UP000198611">
    <property type="component" value="Unassembled WGS sequence"/>
</dbReference>
<evidence type="ECO:0000256" key="5">
    <source>
        <dbReference type="ARBA" id="ARBA00023211"/>
    </source>
</evidence>
<feature type="domain" description="Calcineurin-like phosphoesterase" evidence="6">
    <location>
        <begin position="10"/>
        <end position="210"/>
    </location>
</feature>
<keyword evidence="1" id="KW-1003">Cell membrane</keyword>
<evidence type="ECO:0000256" key="4">
    <source>
        <dbReference type="ARBA" id="ARBA00023136"/>
    </source>
</evidence>
<gene>
    <name evidence="7" type="ORF">SAMN05660831_00418</name>
</gene>
<dbReference type="CDD" id="cd07398">
    <property type="entry name" value="MPP_YbbF-LpxH"/>
    <property type="match status" value="1"/>
</dbReference>
<evidence type="ECO:0000256" key="1">
    <source>
        <dbReference type="ARBA" id="ARBA00022475"/>
    </source>
</evidence>
<dbReference type="RefSeq" id="WP_159432994.1">
    <property type="nucleotide sequence ID" value="NZ_FOMJ01000001.1"/>
</dbReference>
<dbReference type="Pfam" id="PF00149">
    <property type="entry name" value="Metallophos"/>
    <property type="match status" value="1"/>
</dbReference>
<reference evidence="7 8" key="1">
    <citation type="submission" date="2016-10" db="EMBL/GenBank/DDBJ databases">
        <authorList>
            <person name="de Groot N.N."/>
        </authorList>
    </citation>
    <scope>NUCLEOTIDE SEQUENCE [LARGE SCALE GENOMIC DNA]</scope>
    <source>
        <strain evidence="7 8">HL3</strain>
    </source>
</reference>
<dbReference type="PANTHER" id="PTHR34990:SF2">
    <property type="entry name" value="BLL8164 PROTEIN"/>
    <property type="match status" value="1"/>
</dbReference>
<organism evidence="7 8">
    <name type="scientific">Thiohalospira halophila DSM 15071</name>
    <dbReference type="NCBI Taxonomy" id="1123397"/>
    <lineage>
        <taxon>Bacteria</taxon>
        <taxon>Pseudomonadati</taxon>
        <taxon>Pseudomonadota</taxon>
        <taxon>Gammaproteobacteria</taxon>
        <taxon>Thiohalospirales</taxon>
        <taxon>Thiohalospiraceae</taxon>
        <taxon>Thiohalospira</taxon>
    </lineage>
</organism>
<dbReference type="SUPFAM" id="SSF56300">
    <property type="entry name" value="Metallo-dependent phosphatases"/>
    <property type="match status" value="1"/>
</dbReference>
<keyword evidence="2" id="KW-0997">Cell inner membrane</keyword>
<dbReference type="Gene3D" id="3.60.21.10">
    <property type="match status" value="1"/>
</dbReference>
<dbReference type="PANTHER" id="PTHR34990">
    <property type="entry name" value="UDP-2,3-DIACYLGLUCOSAMINE HYDROLASE-RELATED"/>
    <property type="match status" value="1"/>
</dbReference>
<evidence type="ECO:0000313" key="8">
    <source>
        <dbReference type="Proteomes" id="UP000198611"/>
    </source>
</evidence>
<dbReference type="InterPro" id="IPR029052">
    <property type="entry name" value="Metallo-depent_PP-like"/>
</dbReference>
<evidence type="ECO:0000256" key="3">
    <source>
        <dbReference type="ARBA" id="ARBA00022723"/>
    </source>
</evidence>
<accession>A0A1I1NTI6</accession>
<dbReference type="AlphaFoldDB" id="A0A1I1NTI6"/>
<dbReference type="EMBL" id="FOMJ01000001">
    <property type="protein sequence ID" value="SFD00622.1"/>
    <property type="molecule type" value="Genomic_DNA"/>
</dbReference>
<keyword evidence="5" id="KW-0464">Manganese</keyword>
<protein>
    <submittedName>
        <fullName evidence="7">UDP-2,3-diacylglucosamine pyrophosphatase LpxH</fullName>
    </submittedName>
</protein>
<dbReference type="GO" id="GO:0008758">
    <property type="term" value="F:UDP-2,3-diacylglucosamine hydrolase activity"/>
    <property type="evidence" value="ECO:0007669"/>
    <property type="project" value="TreeGrafter"/>
</dbReference>